<feature type="transmembrane region" description="Helical" evidence="5">
    <location>
        <begin position="66"/>
        <end position="84"/>
    </location>
</feature>
<accession>A0A2A6ZBR9</accession>
<keyword evidence="5" id="KW-0472">Membrane</keyword>
<sequence>MSTPFADALSLCNLASVGIFGIVLSAAFCELEWTRQRKLLLAGCTVLMLALQGVVSLRWSTSFARYLYPVITHLPLVILLVAMTRKVLWSLIAVLTAYLCCQLRRWAALLVIALFPTGGTALQDATELVVTLPLLLALVHWIAPSVRALSHSSLKLQLQFGVIPLLSYVFDYFTRIYTDLLSSGNQAAVEFMPFVCSLAYLAFVLQTTQEQKRRSQLEQTQNSLNLQVAQAVREIDALRESQRKASTYRHDLRHHLQYISACIENGRAEAAQEYIHSVCAEIEASKVNIYCENEAANLILSAFATRAQNSGIDFRVHAAIPLVLPLPDSDLCVLLSNALENALHAGQRQREAGKPAVVETTAYQKDGRLFLQIANSCSFPVQFCAEGIPTTSQPGHGLGVRSICAIVEQYGGMYSFSQQQDQFVLRISL</sequence>
<evidence type="ECO:0000259" key="7">
    <source>
        <dbReference type="Pfam" id="PF14689"/>
    </source>
</evidence>
<feature type="transmembrane region" description="Helical" evidence="5">
    <location>
        <begin position="186"/>
        <end position="205"/>
    </location>
</feature>
<dbReference type="AlphaFoldDB" id="A0A2A6ZBR9"/>
<dbReference type="Proteomes" id="UP000220752">
    <property type="component" value="Unassembled WGS sequence"/>
</dbReference>
<dbReference type="CDD" id="cd16935">
    <property type="entry name" value="HATPase_AgrC-ComD-like"/>
    <property type="match status" value="1"/>
</dbReference>
<organism evidence="8 9">
    <name type="scientific">Faecalibacterium langellae</name>
    <dbReference type="NCBI Taxonomy" id="3435293"/>
    <lineage>
        <taxon>Bacteria</taxon>
        <taxon>Bacillati</taxon>
        <taxon>Bacillota</taxon>
        <taxon>Clostridia</taxon>
        <taxon>Eubacteriales</taxon>
        <taxon>Oscillospiraceae</taxon>
        <taxon>Faecalibacterium</taxon>
    </lineage>
</organism>
<evidence type="ECO:0000259" key="6">
    <source>
        <dbReference type="Pfam" id="PF14501"/>
    </source>
</evidence>
<evidence type="ECO:0000256" key="2">
    <source>
        <dbReference type="ARBA" id="ARBA00022679"/>
    </source>
</evidence>
<dbReference type="Pfam" id="PF14501">
    <property type="entry name" value="HATPase_c_5"/>
    <property type="match status" value="1"/>
</dbReference>
<evidence type="ECO:0000313" key="8">
    <source>
        <dbReference type="EMBL" id="PDX58784.1"/>
    </source>
</evidence>
<keyword evidence="5" id="KW-1133">Transmembrane helix</keyword>
<dbReference type="EMBL" id="NMTQ01000022">
    <property type="protein sequence ID" value="PDX58784.1"/>
    <property type="molecule type" value="Genomic_DNA"/>
</dbReference>
<protein>
    <submittedName>
        <fullName evidence="8">Histidine kinase</fullName>
    </submittedName>
</protein>
<evidence type="ECO:0000313" key="9">
    <source>
        <dbReference type="Proteomes" id="UP000220752"/>
    </source>
</evidence>
<dbReference type="SUPFAM" id="SSF55874">
    <property type="entry name" value="ATPase domain of HSP90 chaperone/DNA topoisomerase II/histidine kinase"/>
    <property type="match status" value="1"/>
</dbReference>
<gene>
    <name evidence="8" type="ORF">CGS46_06685</name>
</gene>
<feature type="domain" description="SpoOB alpha-helical" evidence="7">
    <location>
        <begin position="233"/>
        <end position="284"/>
    </location>
</feature>
<keyword evidence="2" id="KW-0808">Transferase</keyword>
<reference evidence="8 9" key="1">
    <citation type="journal article" date="2017" name="Front. Microbiol.">
        <title>New Insights into the Diversity of the Genus Faecalibacterium.</title>
        <authorList>
            <person name="Benevides L."/>
            <person name="Burman S."/>
            <person name="Martin R."/>
            <person name="Robert V."/>
            <person name="Thomas M."/>
            <person name="Miquel S."/>
            <person name="Chain F."/>
            <person name="Sokol H."/>
            <person name="Bermudez-Humaran L.G."/>
            <person name="Morrison M."/>
            <person name="Langella P."/>
            <person name="Azevedo V.A."/>
            <person name="Chatel J.M."/>
            <person name="Soares S."/>
        </authorList>
    </citation>
    <scope>NUCLEOTIDE SEQUENCE [LARGE SCALE GENOMIC DNA]</scope>
    <source>
        <strain evidence="9">CNCM I-4540</strain>
    </source>
</reference>
<evidence type="ECO:0000256" key="4">
    <source>
        <dbReference type="SAM" id="Coils"/>
    </source>
</evidence>
<keyword evidence="4" id="KW-0175">Coiled coil</keyword>
<evidence type="ECO:0000256" key="3">
    <source>
        <dbReference type="ARBA" id="ARBA00022777"/>
    </source>
</evidence>
<dbReference type="SUPFAM" id="SSF55890">
    <property type="entry name" value="Sporulation response regulatory protein Spo0B"/>
    <property type="match status" value="1"/>
</dbReference>
<feature type="coiled-coil region" evidence="4">
    <location>
        <begin position="214"/>
        <end position="241"/>
    </location>
</feature>
<dbReference type="InterPro" id="IPR036890">
    <property type="entry name" value="HATPase_C_sf"/>
</dbReference>
<feature type="transmembrane region" description="Helical" evidence="5">
    <location>
        <begin position="156"/>
        <end position="174"/>
    </location>
</feature>
<proteinExistence type="predicted"/>
<keyword evidence="1" id="KW-0597">Phosphoprotein</keyword>
<dbReference type="InterPro" id="IPR032834">
    <property type="entry name" value="NatK-like_C"/>
</dbReference>
<name>A0A2A6ZBR9_9FIRM</name>
<dbReference type="GO" id="GO:0000155">
    <property type="term" value="F:phosphorelay sensor kinase activity"/>
    <property type="evidence" value="ECO:0007669"/>
    <property type="project" value="InterPro"/>
</dbReference>
<feature type="transmembrane region" description="Helical" evidence="5">
    <location>
        <begin position="128"/>
        <end position="149"/>
    </location>
</feature>
<dbReference type="InterPro" id="IPR016120">
    <property type="entry name" value="Sig_transdc_His_kin_SpoOB"/>
</dbReference>
<evidence type="ECO:0000256" key="1">
    <source>
        <dbReference type="ARBA" id="ARBA00022553"/>
    </source>
</evidence>
<comment type="caution">
    <text evidence="8">The sequence shown here is derived from an EMBL/GenBank/DDBJ whole genome shotgun (WGS) entry which is preliminary data.</text>
</comment>
<keyword evidence="3 8" id="KW-0418">Kinase</keyword>
<dbReference type="Pfam" id="PF14689">
    <property type="entry name" value="SPOB_a"/>
    <property type="match status" value="1"/>
</dbReference>
<feature type="transmembrane region" description="Helical" evidence="5">
    <location>
        <begin position="39"/>
        <end position="60"/>
    </location>
</feature>
<dbReference type="PANTHER" id="PTHR40448">
    <property type="entry name" value="TWO-COMPONENT SENSOR HISTIDINE KINASE"/>
    <property type="match status" value="1"/>
</dbReference>
<dbReference type="PANTHER" id="PTHR40448:SF1">
    <property type="entry name" value="TWO-COMPONENT SENSOR HISTIDINE KINASE"/>
    <property type="match status" value="1"/>
</dbReference>
<dbReference type="InterPro" id="IPR039506">
    <property type="entry name" value="SPOB_a"/>
</dbReference>
<dbReference type="Gene3D" id="3.30.565.10">
    <property type="entry name" value="Histidine kinase-like ATPase, C-terminal domain"/>
    <property type="match status" value="1"/>
</dbReference>
<evidence type="ECO:0000256" key="5">
    <source>
        <dbReference type="SAM" id="Phobius"/>
    </source>
</evidence>
<feature type="transmembrane region" description="Helical" evidence="5">
    <location>
        <begin position="6"/>
        <end position="27"/>
    </location>
</feature>
<dbReference type="GO" id="GO:0042802">
    <property type="term" value="F:identical protein binding"/>
    <property type="evidence" value="ECO:0007669"/>
    <property type="project" value="TreeGrafter"/>
</dbReference>
<keyword evidence="9" id="KW-1185">Reference proteome</keyword>
<feature type="domain" description="Sensor histidine kinase NatK-like C-terminal" evidence="6">
    <location>
        <begin position="330"/>
        <end position="428"/>
    </location>
</feature>
<keyword evidence="5" id="KW-0812">Transmembrane</keyword>